<proteinExistence type="predicted"/>
<dbReference type="RefSeq" id="WP_143879132.1">
    <property type="nucleotide sequence ID" value="NZ_BAABLZ010000001.1"/>
</dbReference>
<keyword evidence="1" id="KW-0472">Membrane</keyword>
<evidence type="ECO:0000256" key="1">
    <source>
        <dbReference type="SAM" id="Phobius"/>
    </source>
</evidence>
<evidence type="ECO:0000313" key="2">
    <source>
        <dbReference type="EMBL" id="QDQ73620.1"/>
    </source>
</evidence>
<sequence length="86" mass="9564">MRFRHVFFRVAAPRKPRHRLLRLLLGVLGLALLLVLIAFGVFVGAAMLAAGALLRLWTLKRKAPARKDEALPGDFRVISKPALPAR</sequence>
<keyword evidence="3" id="KW-1185">Reference proteome</keyword>
<dbReference type="Proteomes" id="UP000315891">
    <property type="component" value="Chromosome"/>
</dbReference>
<dbReference type="EMBL" id="CP041742">
    <property type="protein sequence ID" value="QDQ73620.1"/>
    <property type="molecule type" value="Genomic_DNA"/>
</dbReference>
<organism evidence="2 3">
    <name type="scientific">Pseudoluteimonas lycopersici</name>
    <dbReference type="NCBI Taxonomy" id="1324796"/>
    <lineage>
        <taxon>Bacteria</taxon>
        <taxon>Pseudomonadati</taxon>
        <taxon>Pseudomonadota</taxon>
        <taxon>Gammaproteobacteria</taxon>
        <taxon>Lysobacterales</taxon>
        <taxon>Lysobacteraceae</taxon>
        <taxon>Pseudoluteimonas</taxon>
    </lineage>
</organism>
<protein>
    <submittedName>
        <fullName evidence="2">Uncharacterized protein</fullName>
    </submittedName>
</protein>
<feature type="transmembrane region" description="Helical" evidence="1">
    <location>
        <begin position="21"/>
        <end position="54"/>
    </location>
</feature>
<dbReference type="AlphaFoldDB" id="A0A516V509"/>
<name>A0A516V509_9GAMM</name>
<evidence type="ECO:0000313" key="3">
    <source>
        <dbReference type="Proteomes" id="UP000315891"/>
    </source>
</evidence>
<gene>
    <name evidence="2" type="ORF">FNZ56_06900</name>
</gene>
<reference evidence="2 3" key="1">
    <citation type="submission" date="2019-07" db="EMBL/GenBank/DDBJ databases">
        <title>Lysobacter weifangensis sp. nov., isolated from bensulfuron-methyl contaminated farmland soil.</title>
        <authorList>
            <person name="Zhao H."/>
        </authorList>
    </citation>
    <scope>NUCLEOTIDE SEQUENCE [LARGE SCALE GENOMIC DNA]</scope>
    <source>
        <strain evidence="2 3">CC-Bw-6</strain>
    </source>
</reference>
<keyword evidence="1" id="KW-1133">Transmembrane helix</keyword>
<keyword evidence="1" id="KW-0812">Transmembrane</keyword>
<accession>A0A516V509</accession>